<dbReference type="GO" id="GO:0046872">
    <property type="term" value="F:metal ion binding"/>
    <property type="evidence" value="ECO:0007669"/>
    <property type="project" value="UniProtKB-KW"/>
</dbReference>
<sequence>MNESGRYAFFNTNDSLSDGIMLPNIEKVELQAMLDWLAGYGADEQGGVTRLLYDHAWCDAQHALAVKMQEKGLAAEFDQSGNLFGTLKADSGSSVTNGEHNLPIVTGSHIDSVVHGGKYDGAYGVAAGILALEYLKQQFGVPRRTLQVVSLCEEEGSRFPFAYWGSRSITGAACLDDVRELRDAAGARFEDAMTQAGFGPDSNYRSAKRHIGAFIELHIEQGQVLERLGHSIGIVSAIVGQKRFSVTVGGEANHAGTTPMIWRKDALAGAADMISAVRRIALQAGHPLVATVGQVIPDPGVGNVVAGRAVFSLDIRHIQQESMEQCWKQMLEAFTTIAEEHELELEWEEHLSVAPTSMDARIIHDIQEICLQEQLSSYLMASGAGHDSQIFQSACPTAMLFVPSCSGISHNPLEFTSEEDLMRGFRVLVRLLYKYGYGS</sequence>
<dbReference type="NCBIfam" id="TIGR01879">
    <property type="entry name" value="hydantase"/>
    <property type="match status" value="1"/>
</dbReference>
<dbReference type="CDD" id="cd03884">
    <property type="entry name" value="M20_bAS"/>
    <property type="match status" value="1"/>
</dbReference>
<dbReference type="AlphaFoldDB" id="A0A2V4V905"/>
<comment type="cofactor">
    <cofactor evidence="3">
        <name>Zn(2+)</name>
        <dbReference type="ChEBI" id="CHEBI:29105"/>
    </cofactor>
    <text evidence="3">Binds 2 Zn(2+) ions per subunit.</text>
</comment>
<evidence type="ECO:0000313" key="6">
    <source>
        <dbReference type="Proteomes" id="UP000247790"/>
    </source>
</evidence>
<keyword evidence="3" id="KW-0479">Metal-binding</keyword>
<dbReference type="RefSeq" id="WP_244213803.1">
    <property type="nucleotide sequence ID" value="NZ_CP054614.1"/>
</dbReference>
<evidence type="ECO:0000256" key="3">
    <source>
        <dbReference type="PIRSR" id="PIRSR001235-1"/>
    </source>
</evidence>
<name>A0A2V4V905_PAEBA</name>
<evidence type="ECO:0000256" key="1">
    <source>
        <dbReference type="ARBA" id="ARBA00006153"/>
    </source>
</evidence>
<feature type="binding site" evidence="3">
    <location>
        <position position="109"/>
    </location>
    <ligand>
        <name>Zn(2+)</name>
        <dbReference type="ChEBI" id="CHEBI:29105"/>
        <label>1</label>
    </ligand>
</feature>
<feature type="binding site" evidence="3">
    <location>
        <position position="120"/>
    </location>
    <ligand>
        <name>Zn(2+)</name>
        <dbReference type="ChEBI" id="CHEBI:29105"/>
        <label>2</label>
    </ligand>
</feature>
<keyword evidence="3" id="KW-0862">Zinc</keyword>
<dbReference type="Pfam" id="PF01546">
    <property type="entry name" value="Peptidase_M20"/>
    <property type="match status" value="1"/>
</dbReference>
<reference evidence="5 6" key="1">
    <citation type="submission" date="2018-06" db="EMBL/GenBank/DDBJ databases">
        <title>Genomic Encyclopedia of Type Strains, Phase III (KMG-III): the genomes of soil and plant-associated and newly described type strains.</title>
        <authorList>
            <person name="Whitman W."/>
        </authorList>
    </citation>
    <scope>NUCLEOTIDE SEQUENCE [LARGE SCALE GENOMIC DNA]</scope>
    <source>
        <strain evidence="5 6">CECT 7022</strain>
    </source>
</reference>
<feature type="binding site" evidence="3">
    <location>
        <position position="410"/>
    </location>
    <ligand>
        <name>Zn(2+)</name>
        <dbReference type="ChEBI" id="CHEBI:29105"/>
        <label>2</label>
    </ligand>
</feature>
<keyword evidence="2" id="KW-0378">Hydrolase</keyword>
<dbReference type="SUPFAM" id="SSF53187">
    <property type="entry name" value="Zn-dependent exopeptidases"/>
    <property type="match status" value="1"/>
</dbReference>
<protein>
    <submittedName>
        <fullName evidence="5">Allantoate deiminase</fullName>
    </submittedName>
</protein>
<dbReference type="Gene3D" id="3.40.630.10">
    <property type="entry name" value="Zn peptidases"/>
    <property type="match status" value="1"/>
</dbReference>
<dbReference type="SUPFAM" id="SSF55031">
    <property type="entry name" value="Bacterial exopeptidase dimerisation domain"/>
    <property type="match status" value="1"/>
</dbReference>
<comment type="caution">
    <text evidence="5">The sequence shown here is derived from an EMBL/GenBank/DDBJ whole genome shotgun (WGS) entry which is preliminary data.</text>
</comment>
<dbReference type="EMBL" id="QJSW01000006">
    <property type="protein sequence ID" value="PYE49141.1"/>
    <property type="molecule type" value="Genomic_DNA"/>
</dbReference>
<accession>A0A2V4V905</accession>
<dbReference type="PIRSF" id="PIRSF001235">
    <property type="entry name" value="Amidase_carbamoylase"/>
    <property type="match status" value="1"/>
</dbReference>
<dbReference type="InterPro" id="IPR002933">
    <property type="entry name" value="Peptidase_M20"/>
</dbReference>
<feature type="binding site" evidence="4">
    <location>
        <position position="316"/>
    </location>
    <ligand>
        <name>allantoate</name>
        <dbReference type="ChEBI" id="CHEBI:17536"/>
    </ligand>
</feature>
<feature type="binding site" evidence="4">
    <location>
        <position position="303"/>
    </location>
    <ligand>
        <name>allantoate</name>
        <dbReference type="ChEBI" id="CHEBI:17536"/>
    </ligand>
</feature>
<dbReference type="Proteomes" id="UP000247790">
    <property type="component" value="Unassembled WGS sequence"/>
</dbReference>
<evidence type="ECO:0000256" key="4">
    <source>
        <dbReference type="PIRSR" id="PIRSR001235-2"/>
    </source>
</evidence>
<feature type="binding site" evidence="3">
    <location>
        <position position="120"/>
    </location>
    <ligand>
        <name>Zn(2+)</name>
        <dbReference type="ChEBI" id="CHEBI:29105"/>
        <label>1</label>
    </ligand>
</feature>
<comment type="similarity">
    <text evidence="1">Belongs to the peptidase M20 family.</text>
</comment>
<dbReference type="GO" id="GO:0016813">
    <property type="term" value="F:hydrolase activity, acting on carbon-nitrogen (but not peptide) bonds, in linear amidines"/>
    <property type="evidence" value="ECO:0007669"/>
    <property type="project" value="InterPro"/>
</dbReference>
<evidence type="ECO:0000256" key="2">
    <source>
        <dbReference type="ARBA" id="ARBA00022801"/>
    </source>
</evidence>
<feature type="binding site" evidence="3">
    <location>
        <position position="155"/>
    </location>
    <ligand>
        <name>Zn(2+)</name>
        <dbReference type="ChEBI" id="CHEBI:29105"/>
        <label>2</label>
    </ligand>
</feature>
<dbReference type="PANTHER" id="PTHR32494">
    <property type="entry name" value="ALLANTOATE DEIMINASE-RELATED"/>
    <property type="match status" value="1"/>
</dbReference>
<feature type="binding site" evidence="4">
    <location>
        <position position="243"/>
    </location>
    <ligand>
        <name>allantoate</name>
        <dbReference type="ChEBI" id="CHEBI:17536"/>
    </ligand>
</feature>
<dbReference type="PANTHER" id="PTHR32494:SF5">
    <property type="entry name" value="ALLANTOATE AMIDOHYDROLASE"/>
    <property type="match status" value="1"/>
</dbReference>
<gene>
    <name evidence="5" type="ORF">DFQ00_106121</name>
</gene>
<proteinExistence type="inferred from homology"/>
<dbReference type="Gene3D" id="3.30.70.360">
    <property type="match status" value="1"/>
</dbReference>
<dbReference type="NCBIfam" id="NF006771">
    <property type="entry name" value="PRK09290.1-5"/>
    <property type="match status" value="1"/>
</dbReference>
<dbReference type="InterPro" id="IPR036264">
    <property type="entry name" value="Bact_exopeptidase_dim_dom"/>
</dbReference>
<dbReference type="InterPro" id="IPR010158">
    <property type="entry name" value="Amidase_Cbmase"/>
</dbReference>
<organism evidence="5 6">
    <name type="scientific">Paenibacillus barcinonensis</name>
    <dbReference type="NCBI Taxonomy" id="198119"/>
    <lineage>
        <taxon>Bacteria</taxon>
        <taxon>Bacillati</taxon>
        <taxon>Bacillota</taxon>
        <taxon>Bacilli</taxon>
        <taxon>Bacillales</taxon>
        <taxon>Paenibacillaceae</taxon>
        <taxon>Paenibacillus</taxon>
    </lineage>
</organism>
<evidence type="ECO:0000313" key="5">
    <source>
        <dbReference type="EMBL" id="PYE49141.1"/>
    </source>
</evidence>
<feature type="binding site" evidence="3">
    <location>
        <position position="218"/>
    </location>
    <ligand>
        <name>Zn(2+)</name>
        <dbReference type="ChEBI" id="CHEBI:29105"/>
        <label>1</label>
    </ligand>
</feature>